<dbReference type="EMBL" id="KM657822">
    <property type="protein sequence ID" value="AIW02320.1"/>
    <property type="molecule type" value="Genomic_DNA"/>
</dbReference>
<evidence type="ECO:0000259" key="1">
    <source>
        <dbReference type="Pfam" id="PF23961"/>
    </source>
</evidence>
<name>A0A0A0RLF7_9CAUD</name>
<dbReference type="GeneID" id="24722078"/>
<dbReference type="Proteomes" id="UP000030212">
    <property type="component" value="Genome"/>
</dbReference>
<dbReference type="NCBIfam" id="NF047498">
    <property type="entry name" value="LIC_12616_fam"/>
    <property type="match status" value="1"/>
</dbReference>
<dbReference type="OrthoDB" id="8567at10239"/>
<feature type="domain" description="Phage neck terminator protein gp12-like" evidence="1">
    <location>
        <begin position="42"/>
        <end position="177"/>
    </location>
</feature>
<dbReference type="Pfam" id="PF23961">
    <property type="entry name" value="Phage_tail_terminator_9"/>
    <property type="match status" value="1"/>
</dbReference>
<keyword evidence="3" id="KW-1185">Reference proteome</keyword>
<dbReference type="InterPro" id="IPR057087">
    <property type="entry name" value="Gp12-like"/>
</dbReference>
<sequence length="199" mass="22326">MQLETAELEKGLVRTLVDVIGHRLARDKNNRPNVIRAYPSDNSNDKGLKPDQPFITVYCQDAATPYGWVLDKFVEDDVVCYRIAFQIPVLITVNGKGAHSIMLELKQRLEMSSVRDLILEETGATVLDTGAIPNDYTYLNTDFENSAPLVVTLVKNSVLKDERGSIIERVIVDGEFVYEEGQEPPEYTIHLDVDSKGVK</sequence>
<organism evidence="2 3">
    <name type="scientific">Escherichia phage vB_EcoM-VpaE1</name>
    <dbReference type="NCBI Taxonomy" id="1555238"/>
    <lineage>
        <taxon>Viruses</taxon>
        <taxon>Duplodnaviria</taxon>
        <taxon>Heunggongvirae</taxon>
        <taxon>Uroviricota</taxon>
        <taxon>Caudoviricetes</taxon>
        <taxon>Andersonviridae</taxon>
        <taxon>Ounavirinae</taxon>
        <taxon>Felixounavirus</taxon>
        <taxon>Felixounavirus VpaE1</taxon>
    </lineage>
</organism>
<protein>
    <recommendedName>
        <fullName evidence="1">Phage neck terminator protein gp12-like domain-containing protein</fullName>
    </recommendedName>
</protein>
<dbReference type="KEGG" id="vg:24722078"/>
<evidence type="ECO:0000313" key="3">
    <source>
        <dbReference type="Proteomes" id="UP000030212"/>
    </source>
</evidence>
<gene>
    <name evidence="2" type="ORF">VpaE1_060</name>
</gene>
<accession>A0A0A0RLF7</accession>
<dbReference type="RefSeq" id="YP_009147329.1">
    <property type="nucleotide sequence ID" value="NC_027337.1"/>
</dbReference>
<proteinExistence type="predicted"/>
<evidence type="ECO:0000313" key="2">
    <source>
        <dbReference type="EMBL" id="AIW02320.1"/>
    </source>
</evidence>
<reference evidence="2 3" key="1">
    <citation type="submission" date="2014-09" db="EMBL/GenBank/DDBJ databases">
        <title>Genome of Escherichia coli infecting bacteriophage vB_EcoM-VpaE1.</title>
        <authorList>
            <person name="Truncaite L."/>
            <person name="Simoliunas E."/>
            <person name="Zajanckauskaite A."/>
            <person name="Kaliniene L."/>
            <person name="Vilkaityte M."/>
            <person name="Meskys R."/>
        </authorList>
    </citation>
    <scope>NUCLEOTIDE SEQUENCE [LARGE SCALE GENOMIC DNA]</scope>
    <source>
        <strain evidence="2">VpaE1</strain>
    </source>
</reference>